<gene>
    <name evidence="2" type="primary">AUGUSTUS-3.0.2_34268</name>
    <name evidence="2" type="ORF">TcasGA2_TC034268</name>
</gene>
<evidence type="ECO:0000256" key="1">
    <source>
        <dbReference type="SAM" id="SignalP"/>
    </source>
</evidence>
<proteinExistence type="predicted"/>
<dbReference type="InParanoid" id="A0A139WCC7"/>
<reference evidence="2 3" key="2">
    <citation type="journal article" date="2010" name="Nucleic Acids Res.">
        <title>BeetleBase in 2010: revisions to provide comprehensive genomic information for Tribolium castaneum.</title>
        <authorList>
            <person name="Kim H.S."/>
            <person name="Murphy T."/>
            <person name="Xia J."/>
            <person name="Caragea D."/>
            <person name="Park Y."/>
            <person name="Beeman R.W."/>
            <person name="Lorenzen M.D."/>
            <person name="Butcher S."/>
            <person name="Manak J.R."/>
            <person name="Brown S.J."/>
        </authorList>
    </citation>
    <scope>GENOME REANNOTATION</scope>
    <source>
        <strain evidence="2 3">Georgia GA2</strain>
    </source>
</reference>
<reference evidence="2 3" key="1">
    <citation type="journal article" date="2008" name="Nature">
        <title>The genome of the model beetle and pest Tribolium castaneum.</title>
        <authorList>
            <consortium name="Tribolium Genome Sequencing Consortium"/>
            <person name="Richards S."/>
            <person name="Gibbs R.A."/>
            <person name="Weinstock G.M."/>
            <person name="Brown S.J."/>
            <person name="Denell R."/>
            <person name="Beeman R.W."/>
            <person name="Gibbs R."/>
            <person name="Beeman R.W."/>
            <person name="Brown S.J."/>
            <person name="Bucher G."/>
            <person name="Friedrich M."/>
            <person name="Grimmelikhuijzen C.J."/>
            <person name="Klingler M."/>
            <person name="Lorenzen M."/>
            <person name="Richards S."/>
            <person name="Roth S."/>
            <person name="Schroder R."/>
            <person name="Tautz D."/>
            <person name="Zdobnov E.M."/>
            <person name="Muzny D."/>
            <person name="Gibbs R.A."/>
            <person name="Weinstock G.M."/>
            <person name="Attaway T."/>
            <person name="Bell S."/>
            <person name="Buhay C.J."/>
            <person name="Chandrabose M.N."/>
            <person name="Chavez D."/>
            <person name="Clerk-Blankenburg K.P."/>
            <person name="Cree A."/>
            <person name="Dao M."/>
            <person name="Davis C."/>
            <person name="Chacko J."/>
            <person name="Dinh H."/>
            <person name="Dugan-Rocha S."/>
            <person name="Fowler G."/>
            <person name="Garner T.T."/>
            <person name="Garnes J."/>
            <person name="Gnirke A."/>
            <person name="Hawes A."/>
            <person name="Hernandez J."/>
            <person name="Hines S."/>
            <person name="Holder M."/>
            <person name="Hume J."/>
            <person name="Jhangiani S.N."/>
            <person name="Joshi V."/>
            <person name="Khan Z.M."/>
            <person name="Jackson L."/>
            <person name="Kovar C."/>
            <person name="Kowis A."/>
            <person name="Lee S."/>
            <person name="Lewis L.R."/>
            <person name="Margolis J."/>
            <person name="Morgan M."/>
            <person name="Nazareth L.V."/>
            <person name="Nguyen N."/>
            <person name="Okwuonu G."/>
            <person name="Parker D."/>
            <person name="Richards S."/>
            <person name="Ruiz S.J."/>
            <person name="Santibanez J."/>
            <person name="Savard J."/>
            <person name="Scherer S.E."/>
            <person name="Schneider B."/>
            <person name="Sodergren E."/>
            <person name="Tautz D."/>
            <person name="Vattahil S."/>
            <person name="Villasana D."/>
            <person name="White C.S."/>
            <person name="Wright R."/>
            <person name="Park Y."/>
            <person name="Beeman R.W."/>
            <person name="Lord J."/>
            <person name="Oppert B."/>
            <person name="Lorenzen M."/>
            <person name="Brown S."/>
            <person name="Wang L."/>
            <person name="Savard J."/>
            <person name="Tautz D."/>
            <person name="Richards S."/>
            <person name="Weinstock G."/>
            <person name="Gibbs R.A."/>
            <person name="Liu Y."/>
            <person name="Worley K."/>
            <person name="Weinstock G."/>
            <person name="Elsik C.G."/>
            <person name="Reese J.T."/>
            <person name="Elhaik E."/>
            <person name="Landan G."/>
            <person name="Graur D."/>
            <person name="Arensburger P."/>
            <person name="Atkinson P."/>
            <person name="Beeman R.W."/>
            <person name="Beidler J."/>
            <person name="Brown S.J."/>
            <person name="Demuth J.P."/>
            <person name="Drury D.W."/>
            <person name="Du Y.Z."/>
            <person name="Fujiwara H."/>
            <person name="Lorenzen M."/>
            <person name="Maselli V."/>
            <person name="Osanai M."/>
            <person name="Park Y."/>
            <person name="Robertson H.M."/>
            <person name="Tu Z."/>
            <person name="Wang J.J."/>
            <person name="Wang S."/>
            <person name="Richards S."/>
            <person name="Song H."/>
            <person name="Zhang L."/>
            <person name="Sodergren E."/>
            <person name="Werner D."/>
            <person name="Stanke M."/>
            <person name="Morgenstern B."/>
            <person name="Solovyev V."/>
            <person name="Kosarev P."/>
            <person name="Brown G."/>
            <person name="Chen H.C."/>
            <person name="Ermolaeva O."/>
            <person name="Hlavina W."/>
            <person name="Kapustin Y."/>
            <person name="Kiryutin B."/>
            <person name="Kitts P."/>
            <person name="Maglott D."/>
            <person name="Pruitt K."/>
            <person name="Sapojnikov V."/>
            <person name="Souvorov A."/>
            <person name="Mackey A.J."/>
            <person name="Waterhouse R.M."/>
            <person name="Wyder S."/>
            <person name="Zdobnov E.M."/>
            <person name="Zdobnov E.M."/>
            <person name="Wyder S."/>
            <person name="Kriventseva E.V."/>
            <person name="Kadowaki T."/>
            <person name="Bork P."/>
            <person name="Aranda M."/>
            <person name="Bao R."/>
            <person name="Beermann A."/>
            <person name="Berns N."/>
            <person name="Bolognesi R."/>
            <person name="Bonneton F."/>
            <person name="Bopp D."/>
            <person name="Brown S.J."/>
            <person name="Bucher G."/>
            <person name="Butts T."/>
            <person name="Chaumot A."/>
            <person name="Denell R.E."/>
            <person name="Ferrier D.E."/>
            <person name="Friedrich M."/>
            <person name="Gordon C.M."/>
            <person name="Jindra M."/>
            <person name="Klingler M."/>
            <person name="Lan Q."/>
            <person name="Lattorff H.M."/>
            <person name="Laudet V."/>
            <person name="von Levetsow C."/>
            <person name="Liu Z."/>
            <person name="Lutz R."/>
            <person name="Lynch J.A."/>
            <person name="da Fonseca R.N."/>
            <person name="Posnien N."/>
            <person name="Reuter R."/>
            <person name="Roth S."/>
            <person name="Savard J."/>
            <person name="Schinko J.B."/>
            <person name="Schmitt C."/>
            <person name="Schoppmeier M."/>
            <person name="Schroder R."/>
            <person name="Shippy T.D."/>
            <person name="Simonnet F."/>
            <person name="Marques-Souza H."/>
            <person name="Tautz D."/>
            <person name="Tomoyasu Y."/>
            <person name="Trauner J."/>
            <person name="Van der Zee M."/>
            <person name="Vervoort M."/>
            <person name="Wittkopp N."/>
            <person name="Wimmer E.A."/>
            <person name="Yang X."/>
            <person name="Jones A.K."/>
            <person name="Sattelle D.B."/>
            <person name="Ebert P.R."/>
            <person name="Nelson D."/>
            <person name="Scott J.G."/>
            <person name="Beeman R.W."/>
            <person name="Muthukrishnan S."/>
            <person name="Kramer K.J."/>
            <person name="Arakane Y."/>
            <person name="Beeman R.W."/>
            <person name="Zhu Q."/>
            <person name="Hogenkamp D."/>
            <person name="Dixit R."/>
            <person name="Oppert B."/>
            <person name="Jiang H."/>
            <person name="Zou Z."/>
            <person name="Marshall J."/>
            <person name="Elpidina E."/>
            <person name="Vinokurov K."/>
            <person name="Oppert C."/>
            <person name="Zou Z."/>
            <person name="Evans J."/>
            <person name="Lu Z."/>
            <person name="Zhao P."/>
            <person name="Sumathipala N."/>
            <person name="Altincicek B."/>
            <person name="Vilcinskas A."/>
            <person name="Williams M."/>
            <person name="Hultmark D."/>
            <person name="Hetru C."/>
            <person name="Jiang H."/>
            <person name="Grimmelikhuijzen C.J."/>
            <person name="Hauser F."/>
            <person name="Cazzamali G."/>
            <person name="Williamson M."/>
            <person name="Park Y."/>
            <person name="Li B."/>
            <person name="Tanaka Y."/>
            <person name="Predel R."/>
            <person name="Neupert S."/>
            <person name="Schachtner J."/>
            <person name="Verleyen P."/>
            <person name="Raible F."/>
            <person name="Bork P."/>
            <person name="Friedrich M."/>
            <person name="Walden K.K."/>
            <person name="Robertson H.M."/>
            <person name="Angeli S."/>
            <person name="Foret S."/>
            <person name="Bucher G."/>
            <person name="Schuetz S."/>
            <person name="Maleszka R."/>
            <person name="Wimmer E.A."/>
            <person name="Beeman R.W."/>
            <person name="Lorenzen M."/>
            <person name="Tomoyasu Y."/>
            <person name="Miller S.C."/>
            <person name="Grossmann D."/>
            <person name="Bucher G."/>
        </authorList>
    </citation>
    <scope>NUCLEOTIDE SEQUENCE [LARGE SCALE GENOMIC DNA]</scope>
    <source>
        <strain evidence="2 3">Georgia GA2</strain>
    </source>
</reference>
<feature type="chain" id="PRO_5007299689" evidence="1">
    <location>
        <begin position="19"/>
        <end position="120"/>
    </location>
</feature>
<dbReference type="Proteomes" id="UP000007266">
    <property type="component" value="Linkage group 9"/>
</dbReference>
<protein>
    <submittedName>
        <fullName evidence="2">Uncharacterized protein</fullName>
    </submittedName>
</protein>
<accession>A0A139WCC7</accession>
<evidence type="ECO:0000313" key="2">
    <source>
        <dbReference type="EMBL" id="KYB25628.1"/>
    </source>
</evidence>
<organism evidence="2 3">
    <name type="scientific">Tribolium castaneum</name>
    <name type="common">Red flour beetle</name>
    <dbReference type="NCBI Taxonomy" id="7070"/>
    <lineage>
        <taxon>Eukaryota</taxon>
        <taxon>Metazoa</taxon>
        <taxon>Ecdysozoa</taxon>
        <taxon>Arthropoda</taxon>
        <taxon>Hexapoda</taxon>
        <taxon>Insecta</taxon>
        <taxon>Pterygota</taxon>
        <taxon>Neoptera</taxon>
        <taxon>Endopterygota</taxon>
        <taxon>Coleoptera</taxon>
        <taxon>Polyphaga</taxon>
        <taxon>Cucujiformia</taxon>
        <taxon>Tenebrionidae</taxon>
        <taxon>Tenebrionidae incertae sedis</taxon>
        <taxon>Tribolium</taxon>
    </lineage>
</organism>
<keyword evidence="1" id="KW-0732">Signal</keyword>
<keyword evidence="3" id="KW-1185">Reference proteome</keyword>
<evidence type="ECO:0000313" key="3">
    <source>
        <dbReference type="Proteomes" id="UP000007266"/>
    </source>
</evidence>
<dbReference type="AlphaFoldDB" id="A0A139WCC7"/>
<name>A0A139WCC7_TRICA</name>
<sequence length="120" mass="14167">MKFIFAILLLGVCILVKATLDTWRPQHLARLKYLLQKKLDLRDEEVDNIMAQVMHLNDSPPKSEKYYRPILLDDLSFENVRVLSRDFGNNKKCMIYAPYGTQYYFDQCGHMTNKTVIVEY</sequence>
<dbReference type="EMBL" id="KQ971368">
    <property type="protein sequence ID" value="KYB25628.1"/>
    <property type="molecule type" value="Genomic_DNA"/>
</dbReference>
<feature type="signal peptide" evidence="1">
    <location>
        <begin position="1"/>
        <end position="18"/>
    </location>
</feature>